<dbReference type="KEGG" id="gni:GNIT_2947"/>
<name>G4QMW1_GLANF</name>
<evidence type="ECO:0000313" key="2">
    <source>
        <dbReference type="EMBL" id="AEP31044.1"/>
    </source>
</evidence>
<accession>G4QMW1</accession>
<reference evidence="2 3" key="1">
    <citation type="journal article" date="2011" name="J. Bacteriol.">
        <title>Complete genome sequence of seawater bacterium Glaciecola nitratireducens FR1064T.</title>
        <authorList>
            <person name="Bian F."/>
            <person name="Qin Q.L."/>
            <person name="Xie B.B."/>
            <person name="Shu Y.L."/>
            <person name="Zhang X.Y."/>
            <person name="Yu Y."/>
            <person name="Chen B."/>
            <person name="Chen X.L."/>
            <person name="Zhou B.C."/>
            <person name="Zhang Y.Z."/>
        </authorList>
    </citation>
    <scope>NUCLEOTIDE SEQUENCE [LARGE SCALE GENOMIC DNA]</scope>
    <source>
        <strain evidence="3">JCM 12485 / KCTC 12276 / FR1064</strain>
    </source>
</reference>
<evidence type="ECO:0000313" key="3">
    <source>
        <dbReference type="Proteomes" id="UP000009282"/>
    </source>
</evidence>
<keyword evidence="1" id="KW-1133">Transmembrane helix</keyword>
<dbReference type="STRING" id="1085623.GNIT_2947"/>
<dbReference type="EMBL" id="CP003060">
    <property type="protein sequence ID" value="AEP31044.1"/>
    <property type="molecule type" value="Genomic_DNA"/>
</dbReference>
<dbReference type="AlphaFoldDB" id="G4QMW1"/>
<dbReference type="HOGENOM" id="CLU_2806382_0_0_6"/>
<protein>
    <submittedName>
        <fullName evidence="2">Uncharacterized protein</fullName>
    </submittedName>
</protein>
<feature type="transmembrane region" description="Helical" evidence="1">
    <location>
        <begin position="7"/>
        <end position="29"/>
    </location>
</feature>
<sequence>MDIRFLFCTFVIEMPFLFVFFFTFVSRIFDSFSFQAPNQSLISFSIQFTLFTIRPTGHLNRDTNDNI</sequence>
<dbReference type="Proteomes" id="UP000009282">
    <property type="component" value="Chromosome"/>
</dbReference>
<evidence type="ECO:0000256" key="1">
    <source>
        <dbReference type="SAM" id="Phobius"/>
    </source>
</evidence>
<keyword evidence="1" id="KW-0812">Transmembrane</keyword>
<keyword evidence="1" id="KW-0472">Membrane</keyword>
<keyword evidence="3" id="KW-1185">Reference proteome</keyword>
<gene>
    <name evidence="2" type="ordered locus">GNIT_2947</name>
</gene>
<proteinExistence type="predicted"/>
<organism evidence="2 3">
    <name type="scientific">Glaciecola nitratireducens (strain JCM 12485 / KCTC 12276 / FR1064)</name>
    <dbReference type="NCBI Taxonomy" id="1085623"/>
    <lineage>
        <taxon>Bacteria</taxon>
        <taxon>Pseudomonadati</taxon>
        <taxon>Pseudomonadota</taxon>
        <taxon>Gammaproteobacteria</taxon>
        <taxon>Alteromonadales</taxon>
        <taxon>Alteromonadaceae</taxon>
        <taxon>Brumicola</taxon>
    </lineage>
</organism>